<dbReference type="EMBL" id="NIZV01000482">
    <property type="protein sequence ID" value="RSL88213.1"/>
    <property type="molecule type" value="Genomic_DNA"/>
</dbReference>
<proteinExistence type="predicted"/>
<accession>A0A428SEK4</accession>
<sequence>MFDCGAAYLIGGTEIDQPGNVLTLTHNPYMLFGDLRIFCFIDGVPVTRTLYPTEERTTDTPSPRLLAIHSAIAHILHFSTAGGYIDDILRDAEEPGARENGSTELEHLPRLGLSGWTIGEVLR</sequence>
<name>A0A428SEK4_9HYPO</name>
<evidence type="ECO:0000313" key="2">
    <source>
        <dbReference type="Proteomes" id="UP000288429"/>
    </source>
</evidence>
<keyword evidence="2" id="KW-1185">Reference proteome</keyword>
<reference evidence="1 2" key="1">
    <citation type="submission" date="2017-06" db="EMBL/GenBank/DDBJ databases">
        <title>Cmopartive genomic analysis of Ambrosia Fusariam Clade fungi.</title>
        <authorList>
            <person name="Stajich J.E."/>
            <person name="Carrillo J."/>
            <person name="Kijimoto T."/>
            <person name="Eskalen A."/>
            <person name="O'Donnell K."/>
            <person name="Kasson M."/>
        </authorList>
    </citation>
    <scope>NUCLEOTIDE SEQUENCE [LARGE SCALE GENOMIC DNA]</scope>
    <source>
        <strain evidence="1 2">NRRL 20438</strain>
    </source>
</reference>
<dbReference type="Proteomes" id="UP000288429">
    <property type="component" value="Unassembled WGS sequence"/>
</dbReference>
<dbReference type="AlphaFoldDB" id="A0A428SEK4"/>
<organism evidence="1 2">
    <name type="scientific">Fusarium ambrosium</name>
    <dbReference type="NCBI Taxonomy" id="131363"/>
    <lineage>
        <taxon>Eukaryota</taxon>
        <taxon>Fungi</taxon>
        <taxon>Dikarya</taxon>
        <taxon>Ascomycota</taxon>
        <taxon>Pezizomycotina</taxon>
        <taxon>Sordariomycetes</taxon>
        <taxon>Hypocreomycetidae</taxon>
        <taxon>Hypocreales</taxon>
        <taxon>Nectriaceae</taxon>
        <taxon>Fusarium</taxon>
        <taxon>Fusarium solani species complex</taxon>
    </lineage>
</organism>
<protein>
    <recommendedName>
        <fullName evidence="3">HNH nuclease domain-containing protein</fullName>
    </recommendedName>
</protein>
<gene>
    <name evidence="1" type="ORF">CDV31_016107</name>
</gene>
<comment type="caution">
    <text evidence="1">The sequence shown here is derived from an EMBL/GenBank/DDBJ whole genome shotgun (WGS) entry which is preliminary data.</text>
</comment>
<evidence type="ECO:0000313" key="1">
    <source>
        <dbReference type="EMBL" id="RSL88213.1"/>
    </source>
</evidence>
<evidence type="ECO:0008006" key="3">
    <source>
        <dbReference type="Google" id="ProtNLM"/>
    </source>
</evidence>